<evidence type="ECO:0000313" key="2">
    <source>
        <dbReference type="Proteomes" id="UP000321577"/>
    </source>
</evidence>
<dbReference type="Proteomes" id="UP000321577">
    <property type="component" value="Unassembled WGS sequence"/>
</dbReference>
<organism evidence="1 2">
    <name type="scientific">Brevifollis gellanilyticus</name>
    <dbReference type="NCBI Taxonomy" id="748831"/>
    <lineage>
        <taxon>Bacteria</taxon>
        <taxon>Pseudomonadati</taxon>
        <taxon>Verrucomicrobiota</taxon>
        <taxon>Verrucomicrobiia</taxon>
        <taxon>Verrucomicrobiales</taxon>
        <taxon>Verrucomicrobiaceae</taxon>
    </lineage>
</organism>
<dbReference type="RefSeq" id="WP_146856364.1">
    <property type="nucleotide sequence ID" value="NZ_BKAG01000110.1"/>
</dbReference>
<name>A0A512MIA6_9BACT</name>
<dbReference type="OrthoDB" id="197132at2"/>
<accession>A0A512MIA6</accession>
<evidence type="ECO:0000313" key="1">
    <source>
        <dbReference type="EMBL" id="GEP46467.1"/>
    </source>
</evidence>
<protein>
    <recommendedName>
        <fullName evidence="3">Tail protein</fullName>
    </recommendedName>
</protein>
<evidence type="ECO:0008006" key="3">
    <source>
        <dbReference type="Google" id="ProtNLM"/>
    </source>
</evidence>
<dbReference type="AlphaFoldDB" id="A0A512MIA6"/>
<dbReference type="EMBL" id="BKAG01000110">
    <property type="protein sequence ID" value="GEP46467.1"/>
    <property type="molecule type" value="Genomic_DNA"/>
</dbReference>
<reference evidence="1 2" key="1">
    <citation type="submission" date="2019-07" db="EMBL/GenBank/DDBJ databases">
        <title>Whole genome shotgun sequence of Brevifollis gellanilyticus NBRC 108608.</title>
        <authorList>
            <person name="Hosoyama A."/>
            <person name="Uohara A."/>
            <person name="Ohji S."/>
            <person name="Ichikawa N."/>
        </authorList>
    </citation>
    <scope>NUCLEOTIDE SEQUENCE [LARGE SCALE GENOMIC DNA]</scope>
    <source>
        <strain evidence="1 2">NBRC 108608</strain>
    </source>
</reference>
<proteinExistence type="predicted"/>
<sequence length="196" mass="21548">MSLTISVKTTDTATPVLERLQRALTDRTKLNEHIASAAEAGTRTYLRKIAQERHGTANRMGATPTGYLVKRAELVKGQGTKDGAVITFTGAIFRRIAGPVTIRPKAKKMLAIPMRAESYGKRPAQFNDLFVYRAGQGRAFLARKAGEGRLHFYFLLKSVVTLPQDRTLAPSDEEYAKFSEEGARAYLASIEKSGGK</sequence>
<gene>
    <name evidence="1" type="ORF">BGE01nite_57580</name>
</gene>
<keyword evidence="2" id="KW-1185">Reference proteome</keyword>
<comment type="caution">
    <text evidence="1">The sequence shown here is derived from an EMBL/GenBank/DDBJ whole genome shotgun (WGS) entry which is preliminary data.</text>
</comment>